<sequence>MNARLTEIARNLRRRGSPAVAVAPQAVVDVASPEVHLPSEQSELLHDTAETEVEAGARVEPSAIVPTGARRAIEIASSGSQEASGGRARVEGEPSKSKKRKRKDRRKGKEKSSSKSSKRSSKRAEKRAAKDAAEEGENTKQFQEQFAWWKQAREDFKTSSSRVAEMDGEKMNPDWAISARSSVLRTLVGQDSFELYKACCLDRDQILLAQTAHTRVEEHLAHVLMQASAFGHNLALKCSMFRNDKADAENKIRELEQSLDGAKAEKEALEAKAIADAQVAALRSQISATIEEGKQQAAAALEQGRTDGFSAGRLAGKTEGVIEGREAFLQSDEYKQSLANARLQGARDFFKSPVFKTAVDVQSAQFLNDGFEKCIAQVVHLQGFAEGFD</sequence>
<evidence type="ECO:0000313" key="4">
    <source>
        <dbReference type="Proteomes" id="UP001293254"/>
    </source>
</evidence>
<feature type="coiled-coil region" evidence="1">
    <location>
        <begin position="238"/>
        <end position="272"/>
    </location>
</feature>
<protein>
    <submittedName>
        <fullName evidence="3">Uncharacterized protein</fullName>
    </submittedName>
</protein>
<feature type="compositionally biased region" description="Basic and acidic residues" evidence="2">
    <location>
        <begin position="122"/>
        <end position="133"/>
    </location>
</feature>
<evidence type="ECO:0000256" key="2">
    <source>
        <dbReference type="SAM" id="MobiDB-lite"/>
    </source>
</evidence>
<gene>
    <name evidence="3" type="ORF">Salat_2526900</name>
</gene>
<accession>A0AAE1XSY0</accession>
<keyword evidence="4" id="KW-1185">Reference proteome</keyword>
<evidence type="ECO:0000256" key="1">
    <source>
        <dbReference type="SAM" id="Coils"/>
    </source>
</evidence>
<reference evidence="3" key="2">
    <citation type="journal article" date="2024" name="Plant">
        <title>Genomic evolution and insights into agronomic trait innovations of Sesamum species.</title>
        <authorList>
            <person name="Miao H."/>
            <person name="Wang L."/>
            <person name="Qu L."/>
            <person name="Liu H."/>
            <person name="Sun Y."/>
            <person name="Le M."/>
            <person name="Wang Q."/>
            <person name="Wei S."/>
            <person name="Zheng Y."/>
            <person name="Lin W."/>
            <person name="Duan Y."/>
            <person name="Cao H."/>
            <person name="Xiong S."/>
            <person name="Wang X."/>
            <person name="Wei L."/>
            <person name="Li C."/>
            <person name="Ma Q."/>
            <person name="Ju M."/>
            <person name="Zhao R."/>
            <person name="Li G."/>
            <person name="Mu C."/>
            <person name="Tian Q."/>
            <person name="Mei H."/>
            <person name="Zhang T."/>
            <person name="Gao T."/>
            <person name="Zhang H."/>
        </authorList>
    </citation>
    <scope>NUCLEOTIDE SEQUENCE</scope>
    <source>
        <strain evidence="3">3651</strain>
    </source>
</reference>
<evidence type="ECO:0000313" key="3">
    <source>
        <dbReference type="EMBL" id="KAK4417014.1"/>
    </source>
</evidence>
<name>A0AAE1XSY0_9LAMI</name>
<organism evidence="3 4">
    <name type="scientific">Sesamum alatum</name>
    <dbReference type="NCBI Taxonomy" id="300844"/>
    <lineage>
        <taxon>Eukaryota</taxon>
        <taxon>Viridiplantae</taxon>
        <taxon>Streptophyta</taxon>
        <taxon>Embryophyta</taxon>
        <taxon>Tracheophyta</taxon>
        <taxon>Spermatophyta</taxon>
        <taxon>Magnoliopsida</taxon>
        <taxon>eudicotyledons</taxon>
        <taxon>Gunneridae</taxon>
        <taxon>Pentapetalae</taxon>
        <taxon>asterids</taxon>
        <taxon>lamiids</taxon>
        <taxon>Lamiales</taxon>
        <taxon>Pedaliaceae</taxon>
        <taxon>Sesamum</taxon>
    </lineage>
</organism>
<keyword evidence="1" id="KW-0175">Coiled coil</keyword>
<dbReference type="Proteomes" id="UP001293254">
    <property type="component" value="Unassembled WGS sequence"/>
</dbReference>
<comment type="caution">
    <text evidence="3">The sequence shown here is derived from an EMBL/GenBank/DDBJ whole genome shotgun (WGS) entry which is preliminary data.</text>
</comment>
<feature type="compositionally biased region" description="Basic residues" evidence="2">
    <location>
        <begin position="97"/>
        <end position="109"/>
    </location>
</feature>
<reference evidence="3" key="1">
    <citation type="submission" date="2020-06" db="EMBL/GenBank/DDBJ databases">
        <authorList>
            <person name="Li T."/>
            <person name="Hu X."/>
            <person name="Zhang T."/>
            <person name="Song X."/>
            <person name="Zhang H."/>
            <person name="Dai N."/>
            <person name="Sheng W."/>
            <person name="Hou X."/>
            <person name="Wei L."/>
        </authorList>
    </citation>
    <scope>NUCLEOTIDE SEQUENCE</scope>
    <source>
        <strain evidence="3">3651</strain>
        <tissue evidence="3">Leaf</tissue>
    </source>
</reference>
<proteinExistence type="predicted"/>
<dbReference type="AlphaFoldDB" id="A0AAE1XSY0"/>
<dbReference type="EMBL" id="JACGWO010000010">
    <property type="protein sequence ID" value="KAK4417014.1"/>
    <property type="molecule type" value="Genomic_DNA"/>
</dbReference>
<feature type="region of interest" description="Disordered" evidence="2">
    <location>
        <begin position="34"/>
        <end position="141"/>
    </location>
</feature>